<evidence type="ECO:0000313" key="1">
    <source>
        <dbReference type="EMBL" id="MDV2686829.1"/>
    </source>
</evidence>
<comment type="caution">
    <text evidence="1">The sequence shown here is derived from an EMBL/GenBank/DDBJ whole genome shotgun (WGS) entry which is preliminary data.</text>
</comment>
<dbReference type="RefSeq" id="WP_317123935.1">
    <property type="nucleotide sequence ID" value="NZ_JAWJBA010000016.1"/>
</dbReference>
<evidence type="ECO:0000313" key="2">
    <source>
        <dbReference type="Proteomes" id="UP001287282"/>
    </source>
</evidence>
<protein>
    <submittedName>
        <fullName evidence="1">Cysteine-rich CWC family protein</fullName>
    </submittedName>
</protein>
<reference evidence="1 2" key="1">
    <citation type="submission" date="2023-10" db="EMBL/GenBank/DDBJ databases">
        <title>Screening of Alkalihalobacillus lindianensis BZ-TG-R113 and Its Alleviation of Salt Stress on Rapeseed Growth.</title>
        <authorList>
            <person name="Zhao B."/>
            <person name="Guo T."/>
        </authorList>
    </citation>
    <scope>NUCLEOTIDE SEQUENCE [LARGE SCALE GENOMIC DNA]</scope>
    <source>
        <strain evidence="1 2">BZ-TG-R113</strain>
    </source>
</reference>
<dbReference type="InterPro" id="IPR032720">
    <property type="entry name" value="Cys_rich_CWC"/>
</dbReference>
<dbReference type="EMBL" id="JAWJBA010000016">
    <property type="protein sequence ID" value="MDV2686829.1"/>
    <property type="molecule type" value="Genomic_DNA"/>
</dbReference>
<proteinExistence type="predicted"/>
<name>A0ABU3XG18_9BACI</name>
<gene>
    <name evidence="1" type="ORF">RYX56_20950</name>
</gene>
<keyword evidence="2" id="KW-1185">Reference proteome</keyword>
<accession>A0ABU3XG18</accession>
<organism evidence="1 2">
    <name type="scientific">Alkalihalophilus lindianensis</name>
    <dbReference type="NCBI Taxonomy" id="1630542"/>
    <lineage>
        <taxon>Bacteria</taxon>
        <taxon>Bacillati</taxon>
        <taxon>Bacillota</taxon>
        <taxon>Bacilli</taxon>
        <taxon>Bacillales</taxon>
        <taxon>Bacillaceae</taxon>
        <taxon>Alkalihalophilus</taxon>
    </lineage>
</organism>
<dbReference type="Proteomes" id="UP001287282">
    <property type="component" value="Unassembled WGS sequence"/>
</dbReference>
<sequence>MANKYCPLCGEENKCMAGTVEHGNCWCDREGEFPNGIFKLVPSESSGKHCICKKCVNKYREEAGD</sequence>
<dbReference type="Pfam" id="PF14375">
    <property type="entry name" value="Cys_rich_CWC"/>
    <property type="match status" value="1"/>
</dbReference>